<evidence type="ECO:0000256" key="6">
    <source>
        <dbReference type="ARBA" id="ARBA00047761"/>
    </source>
</evidence>
<comment type="cofactor">
    <cofactor evidence="1">
        <name>Mn(2+)</name>
        <dbReference type="ChEBI" id="CHEBI:29035"/>
    </cofactor>
</comment>
<feature type="domain" description="Serine/threonine specific protein phosphatases" evidence="10">
    <location>
        <begin position="151"/>
        <end position="156"/>
    </location>
</feature>
<dbReference type="InterPro" id="IPR050341">
    <property type="entry name" value="PP1_catalytic_subunit"/>
</dbReference>
<dbReference type="OMA" id="RGISHHF"/>
<dbReference type="EMBL" id="UYWY01020309">
    <property type="protein sequence ID" value="VDM41188.1"/>
    <property type="molecule type" value="Genomic_DNA"/>
</dbReference>
<evidence type="ECO:0000256" key="9">
    <source>
        <dbReference type="SAM" id="MobiDB-lite"/>
    </source>
</evidence>
<dbReference type="SMART" id="SM00156">
    <property type="entry name" value="PP2Ac"/>
    <property type="match status" value="1"/>
</dbReference>
<keyword evidence="4" id="KW-0904">Protein phosphatase</keyword>
<dbReference type="InterPro" id="IPR029052">
    <property type="entry name" value="Metallo-depent_PP-like"/>
</dbReference>
<dbReference type="Pfam" id="PF00149">
    <property type="entry name" value="Metallophos"/>
    <property type="match status" value="1"/>
</dbReference>
<keyword evidence="3 8" id="KW-0378">Hydrolase</keyword>
<dbReference type="InterPro" id="IPR006186">
    <property type="entry name" value="Ser/Thr-sp_prot-phosphatase"/>
</dbReference>
<keyword evidence="5" id="KW-0464">Manganese</keyword>
<evidence type="ECO:0000256" key="5">
    <source>
        <dbReference type="ARBA" id="ARBA00023211"/>
    </source>
</evidence>
<dbReference type="GO" id="GO:0046872">
    <property type="term" value="F:metal ion binding"/>
    <property type="evidence" value="ECO:0007669"/>
    <property type="project" value="UniProtKB-KW"/>
</dbReference>
<dbReference type="PANTHER" id="PTHR11668:SF300">
    <property type="entry name" value="SERINE_THREONINE-PROTEIN PHOSPHATASE"/>
    <property type="match status" value="1"/>
</dbReference>
<evidence type="ECO:0000256" key="4">
    <source>
        <dbReference type="ARBA" id="ARBA00022912"/>
    </source>
</evidence>
<dbReference type="OrthoDB" id="5859363at2759"/>
<feature type="region of interest" description="Disordered" evidence="9">
    <location>
        <begin position="1"/>
        <end position="20"/>
    </location>
</feature>
<dbReference type="SUPFAM" id="SSF56300">
    <property type="entry name" value="Metallo-dependent phosphatases"/>
    <property type="match status" value="1"/>
</dbReference>
<keyword evidence="13" id="KW-1185">Reference proteome</keyword>
<dbReference type="STRING" id="6265.A0A0B2V416"/>
<dbReference type="Proteomes" id="UP000031036">
    <property type="component" value="Unassembled WGS sequence"/>
</dbReference>
<organism evidence="11 13">
    <name type="scientific">Toxocara canis</name>
    <name type="common">Canine roundworm</name>
    <dbReference type="NCBI Taxonomy" id="6265"/>
    <lineage>
        <taxon>Eukaryota</taxon>
        <taxon>Metazoa</taxon>
        <taxon>Ecdysozoa</taxon>
        <taxon>Nematoda</taxon>
        <taxon>Chromadorea</taxon>
        <taxon>Rhabditida</taxon>
        <taxon>Spirurina</taxon>
        <taxon>Ascaridomorpha</taxon>
        <taxon>Ascaridoidea</taxon>
        <taxon>Toxocaridae</taxon>
        <taxon>Toxocara</taxon>
    </lineage>
</organism>
<reference evidence="12" key="2">
    <citation type="submission" date="2018-11" db="EMBL/GenBank/DDBJ databases">
        <authorList>
            <consortium name="Pathogen Informatics"/>
        </authorList>
    </citation>
    <scope>NUCLEOTIDE SEQUENCE [LARGE SCALE GENOMIC DNA]</scope>
</reference>
<name>A0A0B2V416_TOXCA</name>
<evidence type="ECO:0000256" key="8">
    <source>
        <dbReference type="RuleBase" id="RU004273"/>
    </source>
</evidence>
<comment type="catalytic activity">
    <reaction evidence="6">
        <text>O-phospho-L-seryl-[protein] + H2O = L-seryl-[protein] + phosphate</text>
        <dbReference type="Rhea" id="RHEA:20629"/>
        <dbReference type="Rhea" id="RHEA-COMP:9863"/>
        <dbReference type="Rhea" id="RHEA-COMP:11604"/>
        <dbReference type="ChEBI" id="CHEBI:15377"/>
        <dbReference type="ChEBI" id="CHEBI:29999"/>
        <dbReference type="ChEBI" id="CHEBI:43474"/>
        <dbReference type="ChEBI" id="CHEBI:83421"/>
        <dbReference type="EC" id="3.1.3.16"/>
    </reaction>
</comment>
<dbReference type="PRINTS" id="PR00114">
    <property type="entry name" value="STPHPHTASE"/>
</dbReference>
<evidence type="ECO:0000313" key="12">
    <source>
        <dbReference type="EMBL" id="VDM41188.1"/>
    </source>
</evidence>
<evidence type="ECO:0000256" key="3">
    <source>
        <dbReference type="ARBA" id="ARBA00022801"/>
    </source>
</evidence>
<keyword evidence="2" id="KW-0479">Metal-binding</keyword>
<accession>A0A0B2V416</accession>
<reference evidence="11 13" key="1">
    <citation type="submission" date="2014-11" db="EMBL/GenBank/DDBJ databases">
        <title>Genetic blueprint of the zoonotic pathogen Toxocara canis.</title>
        <authorList>
            <person name="Zhu X.-Q."/>
            <person name="Korhonen P.K."/>
            <person name="Cai H."/>
            <person name="Young N.D."/>
            <person name="Nejsum P."/>
            <person name="von Samson-Himmelstjerna G."/>
            <person name="Boag P.R."/>
            <person name="Tan P."/>
            <person name="Li Q."/>
            <person name="Min J."/>
            <person name="Yang Y."/>
            <person name="Wang X."/>
            <person name="Fang X."/>
            <person name="Hall R.S."/>
            <person name="Hofmann A."/>
            <person name="Sternberg P.W."/>
            <person name="Jex A.R."/>
            <person name="Gasser R.B."/>
        </authorList>
    </citation>
    <scope>NUCLEOTIDE SEQUENCE [LARGE SCALE GENOMIC DNA]</scope>
    <source>
        <strain evidence="11">PN_DK_2014</strain>
    </source>
</reference>
<dbReference type="GO" id="GO:0005634">
    <property type="term" value="C:nucleus"/>
    <property type="evidence" value="ECO:0007669"/>
    <property type="project" value="TreeGrafter"/>
</dbReference>
<evidence type="ECO:0000313" key="13">
    <source>
        <dbReference type="Proteomes" id="UP000031036"/>
    </source>
</evidence>
<sequence>MSASEESEVTQCDGAPGFEDAIEPTSKIITDEEVDDLIKRLLNCVRRDAHNRRMVNDVLRDKELIHRLIVRAKEMFQTENAFIEITAPINICGDIHGQFADLLRIFELCGRPPYERYLFMGDYVDRGPHSLETICLLLSLKIRHPGKIFLLRGNHECSLVNRTYGFHDECEERFKGGEALWSEFQELFNWLPLVGRVARRILCMHGGLSPELRDMNSLRNLRRPIDPCGACLETDLLWSDPDPRMPNGAKDPEYGPSLRGISHHFNKKAVVGVCERFKLDFIARAHQVVQDGYEFFANRLLVTVFSAPNYCGTFNNAGAVMTVDESCRCAFVTLMPLADPPVRVSRNRNEIDIDEALEKALDDL</sequence>
<comment type="catalytic activity">
    <reaction evidence="7 8">
        <text>O-phospho-L-threonyl-[protein] + H2O = L-threonyl-[protein] + phosphate</text>
        <dbReference type="Rhea" id="RHEA:47004"/>
        <dbReference type="Rhea" id="RHEA-COMP:11060"/>
        <dbReference type="Rhea" id="RHEA-COMP:11605"/>
        <dbReference type="ChEBI" id="CHEBI:15377"/>
        <dbReference type="ChEBI" id="CHEBI:30013"/>
        <dbReference type="ChEBI" id="CHEBI:43474"/>
        <dbReference type="ChEBI" id="CHEBI:61977"/>
        <dbReference type="EC" id="3.1.3.16"/>
    </reaction>
</comment>
<evidence type="ECO:0000256" key="1">
    <source>
        <dbReference type="ARBA" id="ARBA00001936"/>
    </source>
</evidence>
<dbReference type="AlphaFoldDB" id="A0A0B2V416"/>
<dbReference type="EMBL" id="JPKZ01002147">
    <property type="protein sequence ID" value="KHN78191.1"/>
    <property type="molecule type" value="Genomic_DNA"/>
</dbReference>
<evidence type="ECO:0000313" key="11">
    <source>
        <dbReference type="EMBL" id="KHN78191.1"/>
    </source>
</evidence>
<comment type="similarity">
    <text evidence="8">Belongs to the PPP phosphatase family.</text>
</comment>
<dbReference type="Gene3D" id="3.60.21.10">
    <property type="match status" value="1"/>
</dbReference>
<dbReference type="PROSITE" id="PS00125">
    <property type="entry name" value="SER_THR_PHOSPHATASE"/>
    <property type="match status" value="1"/>
</dbReference>
<gene>
    <name evidence="11" type="primary">PP1</name>
    <name evidence="11" type="ORF">Tcan_03577</name>
    <name evidence="12" type="ORF">TCNE_LOCUS9867</name>
</gene>
<dbReference type="PANTHER" id="PTHR11668">
    <property type="entry name" value="SERINE/THREONINE PROTEIN PHOSPHATASE"/>
    <property type="match status" value="1"/>
</dbReference>
<evidence type="ECO:0000256" key="2">
    <source>
        <dbReference type="ARBA" id="ARBA00022723"/>
    </source>
</evidence>
<protein>
    <recommendedName>
        <fullName evidence="8">Serine/threonine-protein phosphatase</fullName>
        <ecNumber evidence="8">3.1.3.16</ecNumber>
    </recommendedName>
</protein>
<evidence type="ECO:0000256" key="7">
    <source>
        <dbReference type="ARBA" id="ARBA00048336"/>
    </source>
</evidence>
<dbReference type="GO" id="GO:0004722">
    <property type="term" value="F:protein serine/threonine phosphatase activity"/>
    <property type="evidence" value="ECO:0007669"/>
    <property type="project" value="UniProtKB-EC"/>
</dbReference>
<dbReference type="InterPro" id="IPR004843">
    <property type="entry name" value="Calcineurin-like_PHP"/>
</dbReference>
<dbReference type="GO" id="GO:0005737">
    <property type="term" value="C:cytoplasm"/>
    <property type="evidence" value="ECO:0007669"/>
    <property type="project" value="TreeGrafter"/>
</dbReference>
<dbReference type="EC" id="3.1.3.16" evidence="8"/>
<proteinExistence type="inferred from homology"/>
<evidence type="ECO:0000259" key="10">
    <source>
        <dbReference type="PROSITE" id="PS00125"/>
    </source>
</evidence>